<dbReference type="HOGENOM" id="CLU_012817_10_4_10"/>
<dbReference type="Pfam" id="PF02321">
    <property type="entry name" value="OEP"/>
    <property type="match status" value="1"/>
</dbReference>
<organism evidence="10 11">
    <name type="scientific">Elizabethkingia anophelis NUHP1</name>
    <dbReference type="NCBI Taxonomy" id="1338011"/>
    <lineage>
        <taxon>Bacteria</taxon>
        <taxon>Pseudomonadati</taxon>
        <taxon>Bacteroidota</taxon>
        <taxon>Flavobacteriia</taxon>
        <taxon>Flavobacteriales</taxon>
        <taxon>Weeksellaceae</taxon>
        <taxon>Elizabethkingia</taxon>
    </lineage>
</organism>
<evidence type="ECO:0000256" key="1">
    <source>
        <dbReference type="ARBA" id="ARBA00004442"/>
    </source>
</evidence>
<evidence type="ECO:0000256" key="2">
    <source>
        <dbReference type="ARBA" id="ARBA00007613"/>
    </source>
</evidence>
<feature type="chain" id="PRO_5001717598" evidence="9">
    <location>
        <begin position="20"/>
        <end position="440"/>
    </location>
</feature>
<dbReference type="PANTHER" id="PTHR30026">
    <property type="entry name" value="OUTER MEMBRANE PROTEIN TOLC"/>
    <property type="match status" value="1"/>
</dbReference>
<dbReference type="Proteomes" id="UP000028933">
    <property type="component" value="Chromosome"/>
</dbReference>
<dbReference type="GO" id="GO:1990281">
    <property type="term" value="C:efflux pump complex"/>
    <property type="evidence" value="ECO:0007669"/>
    <property type="project" value="TreeGrafter"/>
</dbReference>
<dbReference type="AlphaFoldDB" id="A0A077EDE7"/>
<keyword evidence="3" id="KW-0813">Transport</keyword>
<dbReference type="EMBL" id="CP007547">
    <property type="protein sequence ID" value="AIL45556.1"/>
    <property type="molecule type" value="Genomic_DNA"/>
</dbReference>
<dbReference type="InterPro" id="IPR051906">
    <property type="entry name" value="TolC-like"/>
</dbReference>
<evidence type="ECO:0000313" key="11">
    <source>
        <dbReference type="Proteomes" id="UP000028933"/>
    </source>
</evidence>
<keyword evidence="5" id="KW-0812">Transmembrane</keyword>
<keyword evidence="9" id="KW-0732">Signal</keyword>
<gene>
    <name evidence="10" type="ORF">BD94_1781</name>
</gene>
<dbReference type="GO" id="GO:0009279">
    <property type="term" value="C:cell outer membrane"/>
    <property type="evidence" value="ECO:0007669"/>
    <property type="project" value="UniProtKB-SubCell"/>
</dbReference>
<evidence type="ECO:0000256" key="8">
    <source>
        <dbReference type="SAM" id="Coils"/>
    </source>
</evidence>
<dbReference type="SUPFAM" id="SSF56954">
    <property type="entry name" value="Outer membrane efflux proteins (OEP)"/>
    <property type="match status" value="1"/>
</dbReference>
<evidence type="ECO:0000256" key="6">
    <source>
        <dbReference type="ARBA" id="ARBA00023136"/>
    </source>
</evidence>
<feature type="signal peptide" evidence="9">
    <location>
        <begin position="1"/>
        <end position="19"/>
    </location>
</feature>
<dbReference type="GO" id="GO:0015288">
    <property type="term" value="F:porin activity"/>
    <property type="evidence" value="ECO:0007669"/>
    <property type="project" value="TreeGrafter"/>
</dbReference>
<dbReference type="GO" id="GO:0015562">
    <property type="term" value="F:efflux transmembrane transporter activity"/>
    <property type="evidence" value="ECO:0007669"/>
    <property type="project" value="InterPro"/>
</dbReference>
<accession>A0A077EDE7</accession>
<evidence type="ECO:0000313" key="10">
    <source>
        <dbReference type="EMBL" id="AIL45556.1"/>
    </source>
</evidence>
<comment type="similarity">
    <text evidence="2">Belongs to the outer membrane factor (OMF) (TC 1.B.17) family.</text>
</comment>
<comment type="subcellular location">
    <subcellularLocation>
        <location evidence="1">Cell outer membrane</location>
    </subcellularLocation>
</comment>
<dbReference type="Gene3D" id="1.20.1600.10">
    <property type="entry name" value="Outer membrane efflux proteins (OEP)"/>
    <property type="match status" value="1"/>
</dbReference>
<keyword evidence="4" id="KW-1134">Transmembrane beta strand</keyword>
<sequence length="440" mass="51037">MKIFSTLAFMLGTLFPALAKTQILKNDTLYLSLKQTWQKAEENSRYIQMSNMETDISAARVKDAKLERFPEVHLKGSVEKASNIPVYENGLFSKPTRHEVIHTLYRAGTDFYFNIYNGNKLNLKIKQEEILQKIKEIRKDESISDIHYKAASLYLDLQKSLMFRKLIKEDIQDQKLQLKEIQSLYKNGVILKSDVLRTELDLSKREIALITIENDILIATQKLNIIIGVPDETVVIPEDTDTIHEKNITYDEYLEQAFRYSFDYHISGQQTELSKLRLKEVKANVRPQIGLYGEFYFANPQIFLYPYNPNWYSLGIVGLKASFSISSLYHNTQKAQAAKLELEKEEIAHKNTEDKIRQDVKEAYLRYTEALEQVKLAEINVSQAKENVRIIKNTYFSQTSLITDLLDANIQLLQTRFELESSKIIAQNKYYLLQNVTGTL</sequence>
<dbReference type="eggNOG" id="COG1538">
    <property type="taxonomic scope" value="Bacteria"/>
</dbReference>
<keyword evidence="7" id="KW-0998">Cell outer membrane</keyword>
<dbReference type="InterPro" id="IPR003423">
    <property type="entry name" value="OMP_efflux"/>
</dbReference>
<evidence type="ECO:0000256" key="5">
    <source>
        <dbReference type="ARBA" id="ARBA00022692"/>
    </source>
</evidence>
<dbReference type="RefSeq" id="WP_024564525.1">
    <property type="nucleotide sequence ID" value="NZ_CP007547.1"/>
</dbReference>
<evidence type="ECO:0000256" key="7">
    <source>
        <dbReference type="ARBA" id="ARBA00023237"/>
    </source>
</evidence>
<evidence type="ECO:0000256" key="9">
    <source>
        <dbReference type="SAM" id="SignalP"/>
    </source>
</evidence>
<dbReference type="STRING" id="1338011.BD94_1781"/>
<dbReference type="KEGG" id="eao:BD94_1781"/>
<protein>
    <submittedName>
        <fullName evidence="10">Outer membrane component of tripartite multidrug resistance system</fullName>
    </submittedName>
</protein>
<proteinExistence type="inferred from homology"/>
<dbReference type="PANTHER" id="PTHR30026:SF23">
    <property type="entry name" value="TO APRF-PUTATIVE OUTER MEMBRANE EFFLUX PROTEIN OR SECRETED ALKALINE PHOSPHATASE-RELATED"/>
    <property type="match status" value="1"/>
</dbReference>
<keyword evidence="6" id="KW-0472">Membrane</keyword>
<evidence type="ECO:0000256" key="3">
    <source>
        <dbReference type="ARBA" id="ARBA00022448"/>
    </source>
</evidence>
<reference evidence="10" key="2">
    <citation type="journal article" date="2015" name="Genome Biol. Evol.">
        <title>Complete Genome Sequence and Transcriptomic Analysis of the Novel Pathogen Elizabethkingia anophelis in Response to Oxidative Stress.</title>
        <authorList>
            <person name="Li Y."/>
            <person name="Liu Y."/>
            <person name="Chew S.C."/>
            <person name="Tay M."/>
            <person name="Salido M.M."/>
            <person name="Teo J."/>
            <person name="Lauro F.M."/>
            <person name="Givskov M."/>
            <person name="Yang L."/>
        </authorList>
    </citation>
    <scope>NUCLEOTIDE SEQUENCE</scope>
    <source>
        <strain evidence="10">NUHP1</strain>
    </source>
</reference>
<evidence type="ECO:0000256" key="4">
    <source>
        <dbReference type="ARBA" id="ARBA00022452"/>
    </source>
</evidence>
<keyword evidence="8" id="KW-0175">Coiled coil</keyword>
<reference evidence="10" key="1">
    <citation type="journal article" date="2013" name="Lancet">
        <title>First case of E anophelis outbreak in an intensive-care unit.</title>
        <authorList>
            <person name="Teo J."/>
            <person name="Tan S.Y."/>
            <person name="Tay M."/>
            <person name="Ding Y."/>
            <person name="Kjelleberg S."/>
            <person name="Givskov M."/>
            <person name="Lin R.T."/>
            <person name="Yang L."/>
        </authorList>
    </citation>
    <scope>NUCLEOTIDE SEQUENCE [LARGE SCALE GENOMIC DNA]</scope>
    <source>
        <strain evidence="10">NUHP1</strain>
    </source>
</reference>
<feature type="coiled-coil region" evidence="8">
    <location>
        <begin position="330"/>
        <end position="387"/>
    </location>
</feature>
<name>A0A077EDE7_9FLAO</name>